<feature type="compositionally biased region" description="Basic and acidic residues" evidence="1">
    <location>
        <begin position="190"/>
        <end position="262"/>
    </location>
</feature>
<feature type="compositionally biased region" description="Low complexity" evidence="1">
    <location>
        <begin position="357"/>
        <end position="369"/>
    </location>
</feature>
<evidence type="ECO:0000256" key="1">
    <source>
        <dbReference type="SAM" id="MobiDB-lite"/>
    </source>
</evidence>
<feature type="region of interest" description="Disordered" evidence="1">
    <location>
        <begin position="97"/>
        <end position="166"/>
    </location>
</feature>
<name>A0ABR3D5Y6_NEUIN</name>
<accession>A0ABR3D5Y6</accession>
<dbReference type="EMBL" id="JAVLET010000008">
    <property type="protein sequence ID" value="KAL0468112.1"/>
    <property type="molecule type" value="Genomic_DNA"/>
</dbReference>
<comment type="caution">
    <text evidence="2">The sequence shown here is derived from an EMBL/GenBank/DDBJ whole genome shotgun (WGS) entry which is preliminary data.</text>
</comment>
<proteinExistence type="predicted"/>
<feature type="compositionally biased region" description="Basic and acidic residues" evidence="1">
    <location>
        <begin position="328"/>
        <end position="347"/>
    </location>
</feature>
<feature type="compositionally biased region" description="Basic and acidic residues" evidence="1">
    <location>
        <begin position="38"/>
        <end position="54"/>
    </location>
</feature>
<feature type="compositionally biased region" description="Low complexity" evidence="1">
    <location>
        <begin position="376"/>
        <end position="388"/>
    </location>
</feature>
<organism evidence="2 3">
    <name type="scientific">Neurospora intermedia</name>
    <dbReference type="NCBI Taxonomy" id="5142"/>
    <lineage>
        <taxon>Eukaryota</taxon>
        <taxon>Fungi</taxon>
        <taxon>Dikarya</taxon>
        <taxon>Ascomycota</taxon>
        <taxon>Pezizomycotina</taxon>
        <taxon>Sordariomycetes</taxon>
        <taxon>Sordariomycetidae</taxon>
        <taxon>Sordariales</taxon>
        <taxon>Sordariaceae</taxon>
        <taxon>Neurospora</taxon>
    </lineage>
</organism>
<evidence type="ECO:0000313" key="3">
    <source>
        <dbReference type="Proteomes" id="UP001451303"/>
    </source>
</evidence>
<reference evidence="2 3" key="1">
    <citation type="submission" date="2023-09" db="EMBL/GenBank/DDBJ databases">
        <title>Multi-omics analysis of a traditional fermented food reveals byproduct-associated fungal strains for waste-to-food upcycling.</title>
        <authorList>
            <consortium name="Lawrence Berkeley National Laboratory"/>
            <person name="Rekdal V.M."/>
            <person name="Villalobos-Escobedo J.M."/>
            <person name="Rodriguez-Valeron N."/>
            <person name="Garcia M.O."/>
            <person name="Vasquez D.P."/>
            <person name="Damayanti I."/>
            <person name="Sorensen P.M."/>
            <person name="Baidoo E.E."/>
            <person name="De Carvalho A.C."/>
            <person name="Riley R."/>
            <person name="Lipzen A."/>
            <person name="He G."/>
            <person name="Yan M."/>
            <person name="Haridas S."/>
            <person name="Daum C."/>
            <person name="Yoshinaga Y."/>
            <person name="Ng V."/>
            <person name="Grigoriev I.V."/>
            <person name="Munk R."/>
            <person name="Nuraida L."/>
            <person name="Wijaya C.H."/>
            <person name="Morales P.-C."/>
            <person name="Keasling J.D."/>
        </authorList>
    </citation>
    <scope>NUCLEOTIDE SEQUENCE [LARGE SCALE GENOMIC DNA]</scope>
    <source>
        <strain evidence="2 3">FGSC 2613</strain>
    </source>
</reference>
<feature type="compositionally biased region" description="Basic and acidic residues" evidence="1">
    <location>
        <begin position="418"/>
        <end position="430"/>
    </location>
</feature>
<protein>
    <submittedName>
        <fullName evidence="2">Uncharacterized protein</fullName>
    </submittedName>
</protein>
<keyword evidence="3" id="KW-1185">Reference proteome</keyword>
<feature type="compositionally biased region" description="Basic and acidic residues" evidence="1">
    <location>
        <begin position="269"/>
        <end position="285"/>
    </location>
</feature>
<feature type="region of interest" description="Disordered" evidence="1">
    <location>
        <begin position="319"/>
        <end position="542"/>
    </location>
</feature>
<evidence type="ECO:0000313" key="2">
    <source>
        <dbReference type="EMBL" id="KAL0468112.1"/>
    </source>
</evidence>
<gene>
    <name evidence="2" type="ORF">QR685DRAFT_608251</name>
</gene>
<feature type="region of interest" description="Disordered" evidence="1">
    <location>
        <begin position="190"/>
        <end position="304"/>
    </location>
</feature>
<feature type="region of interest" description="Disordered" evidence="1">
    <location>
        <begin position="1"/>
        <end position="65"/>
    </location>
</feature>
<sequence>MPSNRTHIKRERDNPYLGVDDYRYRHHHDRSRSPHRSPARDKVGEDKVKVKVEREEEEEKEEKKVLVRKRVKEGEYTPKLHYPEWLLWVAGAAISREDRKKHKYSVEKRGGSGVSSAKGKGKGKGNDREHIGRKKYLEEEKWCHGHGYQSGQSRDDDNDDDVDYRNEAERLGAKMEELLKLPHHVLEDMREEEKARHDEMLKPNNGRRKDGVAKREWNNDERETVYEQGQARRERESWDRFRRKRKEEGIQKDGNEKEKQEEIFINGERYVKQEPRDTCSPKESSRPSSACVITENTAGDDRGRMSQILRRLEDFMDSIQLGRNPATDNRRSKEKVKNAEEGMEMKSEAAPAPLWKSFLGLNLGNNSSLPTPPPSRYSRSSRGSNRGRTLPKRRYSKRNTAELIGELNACPSPSRQAYLERRSWRRERPSGVEYATPSAVPVPNRPQASYHPPYPPPPTVVTVSEPDASSHYQQELENEDPTHRVYRVPSYRVNPSADPYPPPDVSGPTANMRRPRRRDVSDELPTVPNNWGTSSYGHHRHP</sequence>
<dbReference type="Proteomes" id="UP001451303">
    <property type="component" value="Unassembled WGS sequence"/>
</dbReference>
<feature type="compositionally biased region" description="Basic and acidic residues" evidence="1">
    <location>
        <begin position="124"/>
        <end position="143"/>
    </location>
</feature>
<feature type="compositionally biased region" description="Basic residues" evidence="1">
    <location>
        <begin position="24"/>
        <end position="37"/>
    </location>
</feature>
<feature type="compositionally biased region" description="Polar residues" evidence="1">
    <location>
        <begin position="527"/>
        <end position="536"/>
    </location>
</feature>